<reference evidence="1" key="1">
    <citation type="journal article" date="2020" name="Stud. Mycol.">
        <title>101 Dothideomycetes genomes: a test case for predicting lifestyles and emergence of pathogens.</title>
        <authorList>
            <person name="Haridas S."/>
            <person name="Albert R."/>
            <person name="Binder M."/>
            <person name="Bloem J."/>
            <person name="Labutti K."/>
            <person name="Salamov A."/>
            <person name="Andreopoulos B."/>
            <person name="Baker S."/>
            <person name="Barry K."/>
            <person name="Bills G."/>
            <person name="Bluhm B."/>
            <person name="Cannon C."/>
            <person name="Castanera R."/>
            <person name="Culley D."/>
            <person name="Daum C."/>
            <person name="Ezra D."/>
            <person name="Gonzalez J."/>
            <person name="Henrissat B."/>
            <person name="Kuo A."/>
            <person name="Liang C."/>
            <person name="Lipzen A."/>
            <person name="Lutzoni F."/>
            <person name="Magnuson J."/>
            <person name="Mondo S."/>
            <person name="Nolan M."/>
            <person name="Ohm R."/>
            <person name="Pangilinan J."/>
            <person name="Park H.-J."/>
            <person name="Ramirez L."/>
            <person name="Alfaro M."/>
            <person name="Sun H."/>
            <person name="Tritt A."/>
            <person name="Yoshinaga Y."/>
            <person name="Zwiers L.-H."/>
            <person name="Turgeon B."/>
            <person name="Goodwin S."/>
            <person name="Spatafora J."/>
            <person name="Crous P."/>
            <person name="Grigoriev I."/>
        </authorList>
    </citation>
    <scope>NUCLEOTIDE SEQUENCE</scope>
    <source>
        <strain evidence="1">CBS 207.26</strain>
    </source>
</reference>
<dbReference type="Proteomes" id="UP000800200">
    <property type="component" value="Unassembled WGS sequence"/>
</dbReference>
<dbReference type="AlphaFoldDB" id="A0A6A6ENW3"/>
<organism evidence="1 2">
    <name type="scientific">Zopfia rhizophila CBS 207.26</name>
    <dbReference type="NCBI Taxonomy" id="1314779"/>
    <lineage>
        <taxon>Eukaryota</taxon>
        <taxon>Fungi</taxon>
        <taxon>Dikarya</taxon>
        <taxon>Ascomycota</taxon>
        <taxon>Pezizomycotina</taxon>
        <taxon>Dothideomycetes</taxon>
        <taxon>Dothideomycetes incertae sedis</taxon>
        <taxon>Zopfiaceae</taxon>
        <taxon>Zopfia</taxon>
    </lineage>
</organism>
<protein>
    <submittedName>
        <fullName evidence="1">Uncharacterized protein</fullName>
    </submittedName>
</protein>
<accession>A0A6A6ENW3</accession>
<dbReference type="EMBL" id="ML994615">
    <property type="protein sequence ID" value="KAF2192703.1"/>
    <property type="molecule type" value="Genomic_DNA"/>
</dbReference>
<proteinExistence type="predicted"/>
<evidence type="ECO:0000313" key="1">
    <source>
        <dbReference type="EMBL" id="KAF2192703.1"/>
    </source>
</evidence>
<gene>
    <name evidence="1" type="ORF">K469DRAFT_717288</name>
</gene>
<name>A0A6A6ENW3_9PEZI</name>
<sequence length="61" mass="7001">MDSASTVVRQPLEDISGFQDAQLSIAGLKASWRCPRRQDISLLPYGELWIALDWEILRKQK</sequence>
<evidence type="ECO:0000313" key="2">
    <source>
        <dbReference type="Proteomes" id="UP000800200"/>
    </source>
</evidence>
<keyword evidence="2" id="KW-1185">Reference proteome</keyword>